<feature type="transmembrane region" description="Helical" evidence="2">
    <location>
        <begin position="965"/>
        <end position="987"/>
    </location>
</feature>
<feature type="transmembrane region" description="Helical" evidence="2">
    <location>
        <begin position="1866"/>
        <end position="1885"/>
    </location>
</feature>
<feature type="transmembrane region" description="Helical" evidence="2">
    <location>
        <begin position="305"/>
        <end position="325"/>
    </location>
</feature>
<feature type="transmembrane region" description="Helical" evidence="2">
    <location>
        <begin position="248"/>
        <end position="272"/>
    </location>
</feature>
<dbReference type="Proteomes" id="UP000280444">
    <property type="component" value="Unassembled WGS sequence"/>
</dbReference>
<name>A0A3P1SDM1_9ACTO</name>
<sequence>MSGMHEPRPQSFPRSAQDLRSTNLCPYCFTLIPTGHRRCQDCGLNLAEPALRAVHAHSLQIADLLDQRSSLLTSAMASSRAPERSAPAHEDEAPAAPTVAATSALAPSLPIPSAFGAAAIPPAQPALSANTAASLPVTPEAATPAGHTASPLGSPQSGALPFPTPPLNAAPPHTPAAPRPRQTLTAPMLILAVGITFLAIAAAVFLTVAFVTFSLTTKAIITAAITLSTMGIASVLRWRKLTATAEGVAVLGGILLTLDAWAIQALNFFGLASTPNSLYWGSALTLISILCLGWGWISHLQAPRIMAAIACIPAASGLVLGLFGHSAQLPALIPLGIAGVVAATALIPPLTRYATLARSADTPQPHGANTQGVLEAGIVIAASHITSLSVVSTPWLMTSWFKVPEPWAWTVAGHVAIVAALIAQMAAFGRSQQWNSLNPLRYSAAILAAAAWMSAATYTAHRLEPSLAWAPAALAALAGLGLVIADAAIRPRARRVGLVATITLGILWLPLLVGTTTPHGLEVLIRRAFSTNPDIFTIESPTLLAFGGATLVAVLCAAGLYRLLGRGQAGAALWMKRANLLIGIGIFAAVVSAWALSSLFASILLCVFVAVGAVAGGIWRKPAAGINVPMQMDLLMSLSAIGAFCVNEWGSTQAALISGIVLIAGLLRALLINAGAHAPCDTTPAADPALLHPGLADPALSQSASPQAGLAQPALPQASLPHPALPHPGLPSEGPSLLARVDALRATLGTILATLGAFSTHLHLVIAPAGMADTTPLWGLLIAGALALTPLVWTTRLRAPDTWILAGGATALSALNTVLLLLPAEGGLWMSTSSIAASSIAAALIAGAGFTLLPAAARHTQPRTRALAAPLPLFITAALAALGHAMTQVHSTQGSTSNQWLSIAEAPTVMGVSAALSALILLILAAISQRKAARATGHDADRPSSVAAPTSSSTGESPVGTPAHLLSGAITILAIVGLHLLSLTFMLSTATASIYDGVGLCAAVVALVILGGVVGRKVQAGSPIAWIGAGVAGLYGPVLLQATLNNPLPLLVMAPLTLTLAASALGFATRPASYSRVGQWLLASLATGSIATFIASALVTASTHSRPWLTILALITSAAISVSAHLLRVPERLHPAMWASSLTAGICAAASLGQLMGSYRLPDGVVFPLTIVAVTLIVGLPARRAAITVNALSKTRLTPVADVCIAAAFAFFIPTSASATDFIGLLILSVGAGTALGTLMRTLLHASTPEGTKKAHISVWATPIVATIATTIIGSLTVLNATRILGEAHQDKPDAFMRLLTQIQMNHMLIALVILCASGAVFILSSQKARQLQPVDEADAAPTKRSTHGAWAALSRLSVATLPAALWATLAHIPVPFAWERWPLAVASCCAFLTAVGALVLRSRPNRMHGLYAALAALPLPGIALFIIGTTSSDIGVALLFIALAGTVILYAEPPRWSTTPIRLMRVAAIVMAYASSLLISPKLPEAWQPVLVLIPAALSAANMWAVRYFNTLTAGEGDDADVSRARELYGLSAQRLYASLTPLMIGGGLILAPLFGVGSVLYVVSSPLWSSGYAAALSALGLVLSLWVAVSAWKRGAGVTVGSVRLFAVVSSHVAALIALITFTLSRTLLTMPQQARALFGLQAGAVDYAIGIVVIVAALISLTITSWAIQGKEHWLSHLMPLLISSIVSGGVALVAAIISNEGFFRSLETGQHIAYGALSVLNALPVIAILVALRGPATSHTLTDEATRAATVRHIVIRAFIAGGLAALAAAYSFVGNLVTGMRGEIELFTVPLGVALLIVGLVAVRGETRWRSWVTITPALFALLVVPVLAEIVTPSAWRIGLVTVLVVVVIVIGAHGRLQAPLLAGSIAALIHAVIAVRTALPELVIPWWVWLSVAGLILVVVASTYEARLRDARRLGEAVRALR</sequence>
<feature type="transmembrane region" description="Helical" evidence="2">
    <location>
        <begin position="1537"/>
        <end position="1565"/>
    </location>
</feature>
<feature type="transmembrane region" description="Helical" evidence="2">
    <location>
        <begin position="993"/>
        <end position="1013"/>
    </location>
</feature>
<feature type="transmembrane region" description="Helical" evidence="2">
    <location>
        <begin position="331"/>
        <end position="351"/>
    </location>
</feature>
<feature type="transmembrane region" description="Helical" evidence="2">
    <location>
        <begin position="1050"/>
        <end position="1068"/>
    </location>
</feature>
<feature type="transmembrane region" description="Helical" evidence="2">
    <location>
        <begin position="834"/>
        <end position="855"/>
    </location>
</feature>
<feature type="transmembrane region" description="Helical" evidence="2">
    <location>
        <begin position="1716"/>
        <end position="1737"/>
    </location>
</feature>
<feature type="transmembrane region" description="Helical" evidence="2">
    <location>
        <begin position="1487"/>
        <end position="1507"/>
    </location>
</feature>
<feature type="transmembrane region" description="Helical" evidence="2">
    <location>
        <begin position="906"/>
        <end position="927"/>
    </location>
</feature>
<feature type="transmembrane region" description="Helical" evidence="2">
    <location>
        <begin position="1350"/>
        <end position="1370"/>
    </location>
</feature>
<keyword evidence="2" id="KW-0472">Membrane</keyword>
<organism evidence="3 4">
    <name type="scientific">Schaalia canis</name>
    <dbReference type="NCBI Taxonomy" id="100469"/>
    <lineage>
        <taxon>Bacteria</taxon>
        <taxon>Bacillati</taxon>
        <taxon>Actinomycetota</taxon>
        <taxon>Actinomycetes</taxon>
        <taxon>Actinomycetales</taxon>
        <taxon>Actinomycetaceae</taxon>
        <taxon>Schaalia</taxon>
    </lineage>
</organism>
<feature type="transmembrane region" description="Helical" evidence="2">
    <location>
        <begin position="1681"/>
        <end position="1701"/>
    </location>
</feature>
<evidence type="ECO:0000313" key="3">
    <source>
        <dbReference type="EMBL" id="RRC95403.1"/>
    </source>
</evidence>
<feature type="transmembrane region" description="Helical" evidence="2">
    <location>
        <begin position="496"/>
        <end position="513"/>
    </location>
</feature>
<dbReference type="NCBIfam" id="NF047321">
    <property type="entry name" value="SCO7613_CTERM"/>
    <property type="match status" value="1"/>
</dbReference>
<feature type="transmembrane region" description="Helical" evidence="2">
    <location>
        <begin position="1891"/>
        <end position="1911"/>
    </location>
</feature>
<feature type="transmembrane region" description="Helical" evidence="2">
    <location>
        <begin position="1222"/>
        <end position="1244"/>
    </location>
</feature>
<feature type="transmembrane region" description="Helical" evidence="2">
    <location>
        <begin position="1139"/>
        <end position="1159"/>
    </location>
</feature>
<feature type="transmembrane region" description="Helical" evidence="2">
    <location>
        <begin position="1605"/>
        <end position="1627"/>
    </location>
</feature>
<keyword evidence="2" id="KW-0812">Transmembrane</keyword>
<feature type="compositionally biased region" description="Basic and acidic residues" evidence="1">
    <location>
        <begin position="81"/>
        <end position="92"/>
    </location>
</feature>
<proteinExistence type="predicted"/>
<feature type="region of interest" description="Disordered" evidence="1">
    <location>
        <begin position="75"/>
        <end position="99"/>
    </location>
</feature>
<feature type="transmembrane region" description="Helical" evidence="2">
    <location>
        <begin position="1464"/>
        <end position="1481"/>
    </location>
</feature>
<feature type="transmembrane region" description="Helical" evidence="2">
    <location>
        <begin position="1025"/>
        <end position="1044"/>
    </location>
</feature>
<feature type="transmembrane region" description="Helical" evidence="2">
    <location>
        <begin position="632"/>
        <end position="649"/>
    </location>
</feature>
<feature type="transmembrane region" description="Helical" evidence="2">
    <location>
        <begin position="1817"/>
        <end position="1834"/>
    </location>
</feature>
<keyword evidence="2" id="KW-1133">Transmembrane helix</keyword>
<feature type="transmembrane region" description="Helical" evidence="2">
    <location>
        <begin position="189"/>
        <end position="213"/>
    </location>
</feature>
<feature type="transmembrane region" description="Helical" evidence="2">
    <location>
        <begin position="1165"/>
        <end position="1185"/>
    </location>
</feature>
<feature type="transmembrane region" description="Helical" evidence="2">
    <location>
        <begin position="543"/>
        <end position="565"/>
    </location>
</feature>
<feature type="region of interest" description="Disordered" evidence="1">
    <location>
        <begin position="935"/>
        <end position="959"/>
    </location>
</feature>
<feature type="transmembrane region" description="Helical" evidence="2">
    <location>
        <begin position="1840"/>
        <end position="1859"/>
    </location>
</feature>
<feature type="transmembrane region" description="Helical" evidence="2">
    <location>
        <begin position="802"/>
        <end position="822"/>
    </location>
</feature>
<feature type="transmembrane region" description="Helical" evidence="2">
    <location>
        <begin position="777"/>
        <end position="795"/>
    </location>
</feature>
<accession>A0A3P1SDM1</accession>
<feature type="transmembrane region" description="Helical" evidence="2">
    <location>
        <begin position="655"/>
        <end position="671"/>
    </location>
</feature>
<comment type="caution">
    <text evidence="3">The sequence shown here is derived from an EMBL/GenBank/DDBJ whole genome shotgun (WGS) entry which is preliminary data.</text>
</comment>
<dbReference type="EMBL" id="RQZF01000004">
    <property type="protein sequence ID" value="RRC95403.1"/>
    <property type="molecule type" value="Genomic_DNA"/>
</dbReference>
<feature type="transmembrane region" description="Helical" evidence="2">
    <location>
        <begin position="219"/>
        <end position="236"/>
    </location>
</feature>
<feature type="transmembrane region" description="Helical" evidence="2">
    <location>
        <begin position="1197"/>
        <end position="1216"/>
    </location>
</feature>
<feature type="transmembrane region" description="Helical" evidence="2">
    <location>
        <begin position="278"/>
        <end position="298"/>
    </location>
</feature>
<feature type="transmembrane region" description="Helical" evidence="2">
    <location>
        <begin position="746"/>
        <end position="771"/>
    </location>
</feature>
<feature type="region of interest" description="Disordered" evidence="1">
    <location>
        <begin position="139"/>
        <end position="179"/>
    </location>
</feature>
<feature type="transmembrane region" description="Helical" evidence="2">
    <location>
        <begin position="467"/>
        <end position="489"/>
    </location>
</feature>
<protein>
    <submittedName>
        <fullName evidence="3">Uncharacterized protein</fullName>
    </submittedName>
</protein>
<feature type="transmembrane region" description="Helical" evidence="2">
    <location>
        <begin position="1382"/>
        <end position="1401"/>
    </location>
</feature>
<feature type="transmembrane region" description="Helical" evidence="2">
    <location>
        <begin position="1758"/>
        <end position="1777"/>
    </location>
</feature>
<evidence type="ECO:0000313" key="4">
    <source>
        <dbReference type="Proteomes" id="UP000280444"/>
    </source>
</evidence>
<feature type="transmembrane region" description="Helical" evidence="2">
    <location>
        <begin position="602"/>
        <end position="620"/>
    </location>
</feature>
<evidence type="ECO:0000256" key="1">
    <source>
        <dbReference type="SAM" id="MobiDB-lite"/>
    </source>
</evidence>
<feature type="compositionally biased region" description="Low complexity" evidence="1">
    <location>
        <begin position="943"/>
        <end position="954"/>
    </location>
</feature>
<feature type="transmembrane region" description="Helical" evidence="2">
    <location>
        <begin position="1107"/>
        <end position="1127"/>
    </location>
</feature>
<feature type="transmembrane region" description="Helical" evidence="2">
    <location>
        <begin position="1571"/>
        <end position="1593"/>
    </location>
</feature>
<evidence type="ECO:0000256" key="2">
    <source>
        <dbReference type="SAM" id="Phobius"/>
    </source>
</evidence>
<feature type="transmembrane region" description="Helical" evidence="2">
    <location>
        <begin position="867"/>
        <end position="886"/>
    </location>
</feature>
<feature type="transmembrane region" description="Helical" evidence="2">
    <location>
        <begin position="577"/>
        <end position="596"/>
    </location>
</feature>
<feature type="transmembrane region" description="Helical" evidence="2">
    <location>
        <begin position="407"/>
        <end position="428"/>
    </location>
</feature>
<feature type="transmembrane region" description="Helical" evidence="2">
    <location>
        <begin position="1264"/>
        <end position="1285"/>
    </location>
</feature>
<feature type="transmembrane region" description="Helical" evidence="2">
    <location>
        <begin position="1305"/>
        <end position="1324"/>
    </location>
</feature>
<dbReference type="OrthoDB" id="5096967at2"/>
<feature type="transmembrane region" description="Helical" evidence="2">
    <location>
        <begin position="372"/>
        <end position="395"/>
    </location>
</feature>
<dbReference type="RefSeq" id="WP_124870033.1">
    <property type="nucleotide sequence ID" value="NZ_RQZF01000004.1"/>
</dbReference>
<feature type="transmembrane region" description="Helical" evidence="2">
    <location>
        <begin position="1410"/>
        <end position="1429"/>
    </location>
</feature>
<feature type="compositionally biased region" description="Pro residues" evidence="1">
    <location>
        <begin position="162"/>
        <end position="178"/>
    </location>
</feature>
<gene>
    <name evidence="3" type="ORF">EII11_05900</name>
</gene>
<feature type="transmembrane region" description="Helical" evidence="2">
    <location>
        <begin position="1435"/>
        <end position="1452"/>
    </location>
</feature>
<keyword evidence="4" id="KW-1185">Reference proteome</keyword>
<dbReference type="InterPro" id="IPR058062">
    <property type="entry name" value="SCO7613_C"/>
</dbReference>
<reference evidence="3 4" key="1">
    <citation type="submission" date="2018-11" db="EMBL/GenBank/DDBJ databases">
        <title>Genomes From Bacteria Associated with the Canine Oral Cavity: a Test Case for Automated Genome-Based Taxonomic Assignment.</title>
        <authorList>
            <person name="Coil D.A."/>
            <person name="Jospin G."/>
            <person name="Darling A.E."/>
            <person name="Wallis C."/>
            <person name="Davis I.J."/>
            <person name="Harris S."/>
            <person name="Eisen J.A."/>
            <person name="Holcombe L.J."/>
            <person name="O'Flynn C."/>
        </authorList>
    </citation>
    <scope>NUCLEOTIDE SEQUENCE [LARGE SCALE GENOMIC DNA]</scope>
    <source>
        <strain evidence="3 4">OH770</strain>
    </source>
</reference>
<feature type="transmembrane region" description="Helical" evidence="2">
    <location>
        <begin position="1647"/>
        <end position="1669"/>
    </location>
</feature>
<feature type="transmembrane region" description="Helical" evidence="2">
    <location>
        <begin position="1789"/>
        <end position="1808"/>
    </location>
</feature>
<feature type="transmembrane region" description="Helical" evidence="2">
    <location>
        <begin position="1080"/>
        <end position="1101"/>
    </location>
</feature>
<feature type="transmembrane region" description="Helical" evidence="2">
    <location>
        <begin position="440"/>
        <end position="461"/>
    </location>
</feature>